<dbReference type="AlphaFoldDB" id="A0A0E0DWQ8"/>
<proteinExistence type="predicted"/>
<dbReference type="Gramene" id="OMERI06G03170.1">
    <property type="protein sequence ID" value="OMERI06G03170.1"/>
    <property type="gene ID" value="OMERI06G03170"/>
</dbReference>
<dbReference type="HOGENOM" id="CLU_099704_0_0_1"/>
<feature type="compositionally biased region" description="Basic and acidic residues" evidence="1">
    <location>
        <begin position="123"/>
        <end position="142"/>
    </location>
</feature>
<feature type="compositionally biased region" description="Basic and acidic residues" evidence="1">
    <location>
        <begin position="15"/>
        <end position="27"/>
    </location>
</feature>
<feature type="region of interest" description="Disordered" evidence="1">
    <location>
        <begin position="66"/>
        <end position="142"/>
    </location>
</feature>
<reference evidence="2" key="2">
    <citation type="submission" date="2018-05" db="EMBL/GenBank/DDBJ databases">
        <title>OmerRS3 (Oryza meridionalis Reference Sequence Version 3).</title>
        <authorList>
            <person name="Zhang J."/>
            <person name="Kudrna D."/>
            <person name="Lee S."/>
            <person name="Talag J."/>
            <person name="Welchert J."/>
            <person name="Wing R.A."/>
        </authorList>
    </citation>
    <scope>NUCLEOTIDE SEQUENCE [LARGE SCALE GENOMIC DNA]</scope>
    <source>
        <strain evidence="2">cv. OR44</strain>
    </source>
</reference>
<keyword evidence="3" id="KW-1185">Reference proteome</keyword>
<feature type="compositionally biased region" description="Acidic residues" evidence="1">
    <location>
        <begin position="71"/>
        <end position="84"/>
    </location>
</feature>
<evidence type="ECO:0000313" key="2">
    <source>
        <dbReference type="EnsemblPlants" id="OMERI06G03170.1"/>
    </source>
</evidence>
<evidence type="ECO:0000256" key="1">
    <source>
        <dbReference type="SAM" id="MobiDB-lite"/>
    </source>
</evidence>
<protein>
    <submittedName>
        <fullName evidence="2">Uncharacterized protein</fullName>
    </submittedName>
</protein>
<sequence length="142" mass="14933">ALVALGGPLVFLPEKPHDPLAEVHGVGEVDGGLDADDEEGRHTHGLPVLRHAPVARRAGDDALDHHVWAGDLEEDLEEGDADGDGEAHLDGDEEDAEEGGHAGEEVELVDLPQPGGAPDVDEADHGGDDDRREDHAPSPHIF</sequence>
<evidence type="ECO:0000313" key="3">
    <source>
        <dbReference type="Proteomes" id="UP000008021"/>
    </source>
</evidence>
<dbReference type="EnsemblPlants" id="OMERI06G03170.1">
    <property type="protein sequence ID" value="OMERI06G03170.1"/>
    <property type="gene ID" value="OMERI06G03170"/>
</dbReference>
<name>A0A0E0DWQ8_9ORYZ</name>
<feature type="region of interest" description="Disordered" evidence="1">
    <location>
        <begin position="15"/>
        <end position="48"/>
    </location>
</feature>
<accession>A0A0E0DWQ8</accession>
<dbReference type="Proteomes" id="UP000008021">
    <property type="component" value="Chromosome 6"/>
</dbReference>
<reference evidence="2" key="1">
    <citation type="submission" date="2015-04" db="UniProtKB">
        <authorList>
            <consortium name="EnsemblPlants"/>
        </authorList>
    </citation>
    <scope>IDENTIFICATION</scope>
</reference>
<organism evidence="2">
    <name type="scientific">Oryza meridionalis</name>
    <dbReference type="NCBI Taxonomy" id="40149"/>
    <lineage>
        <taxon>Eukaryota</taxon>
        <taxon>Viridiplantae</taxon>
        <taxon>Streptophyta</taxon>
        <taxon>Embryophyta</taxon>
        <taxon>Tracheophyta</taxon>
        <taxon>Spermatophyta</taxon>
        <taxon>Magnoliopsida</taxon>
        <taxon>Liliopsida</taxon>
        <taxon>Poales</taxon>
        <taxon>Poaceae</taxon>
        <taxon>BOP clade</taxon>
        <taxon>Oryzoideae</taxon>
        <taxon>Oryzeae</taxon>
        <taxon>Oryzinae</taxon>
        <taxon>Oryza</taxon>
    </lineage>
</organism>